<dbReference type="GO" id="GO:0003676">
    <property type="term" value="F:nucleic acid binding"/>
    <property type="evidence" value="ECO:0007669"/>
    <property type="project" value="InterPro"/>
</dbReference>
<keyword evidence="2" id="KW-0698">rRNA processing</keyword>
<evidence type="ECO:0000256" key="1">
    <source>
        <dbReference type="ARBA" id="ARBA00022490"/>
    </source>
</evidence>
<keyword evidence="4 7" id="KW-0808">Transferase</keyword>
<dbReference type="GO" id="GO:0052914">
    <property type="term" value="F:16S rRNA (guanine(1207)-N(2))-methyltransferase activity"/>
    <property type="evidence" value="ECO:0007669"/>
    <property type="project" value="UniProtKB-EC"/>
</dbReference>
<name>A0A840CIK7_9RHOB</name>
<gene>
    <name evidence="7" type="ORF">GGR17_002425</name>
</gene>
<evidence type="ECO:0000313" key="7">
    <source>
        <dbReference type="EMBL" id="MBB4022606.1"/>
    </source>
</evidence>
<dbReference type="PROSITE" id="PS00092">
    <property type="entry name" value="N6_MTASE"/>
    <property type="match status" value="1"/>
</dbReference>
<sequence>MRDSRLTLALAGLPLPGEGAIAVFRPRADADLSALPKDRVHIIQGFRPDHDAWAARGYRCSATAEGPYAAALVCVPRAKAEARALVAEAVALTGGGPVLVDGQKTDGVDSLFRDCRKRAEVGAPLSMAHGKLFRLIADADAFADWAPDGPTRLAEGFCTAPGVFSADGVDRGSAMLAAALPARLKGRVADLGAGWGYLSAQALTRPDITEIHLIEAEHAALACAKANITDPRARFHWADATQFQPETLFDVVISNPPFHTSRTAEPALGVAFLAAAARMLTPAGQLWVVANRHLPYERSLETLFRDVEEVAGDTAFKVLHAARRSGPPRRAR</sequence>
<dbReference type="PANTHER" id="PTHR47816">
    <property type="entry name" value="RIBOSOMAL RNA SMALL SUBUNIT METHYLTRANSFERASE C"/>
    <property type="match status" value="1"/>
</dbReference>
<dbReference type="InterPro" id="IPR029063">
    <property type="entry name" value="SAM-dependent_MTases_sf"/>
</dbReference>
<dbReference type="Proteomes" id="UP000585681">
    <property type="component" value="Unassembled WGS sequence"/>
</dbReference>
<keyword evidence="5" id="KW-0949">S-adenosyl-L-methionine</keyword>
<dbReference type="EMBL" id="JACIEQ010000003">
    <property type="protein sequence ID" value="MBB4022606.1"/>
    <property type="molecule type" value="Genomic_DNA"/>
</dbReference>
<evidence type="ECO:0000256" key="3">
    <source>
        <dbReference type="ARBA" id="ARBA00022603"/>
    </source>
</evidence>
<protein>
    <submittedName>
        <fullName evidence="7">16S rRNA (Guanine1207-N2)-methyltransferase</fullName>
        <ecNumber evidence="7">2.1.1.172</ecNumber>
    </submittedName>
</protein>
<dbReference type="CDD" id="cd02440">
    <property type="entry name" value="AdoMet_MTases"/>
    <property type="match status" value="1"/>
</dbReference>
<dbReference type="Pfam" id="PF05175">
    <property type="entry name" value="MTS"/>
    <property type="match status" value="1"/>
</dbReference>
<accession>A0A840CIK7</accession>
<comment type="caution">
    <text evidence="7">The sequence shown here is derived from an EMBL/GenBank/DDBJ whole genome shotgun (WGS) entry which is preliminary data.</text>
</comment>
<evidence type="ECO:0000256" key="4">
    <source>
        <dbReference type="ARBA" id="ARBA00022679"/>
    </source>
</evidence>
<dbReference type="InterPro" id="IPR002052">
    <property type="entry name" value="DNA_methylase_N6_adenine_CS"/>
</dbReference>
<dbReference type="SUPFAM" id="SSF53335">
    <property type="entry name" value="S-adenosyl-L-methionine-dependent methyltransferases"/>
    <property type="match status" value="1"/>
</dbReference>
<keyword evidence="8" id="KW-1185">Reference proteome</keyword>
<dbReference type="InterPro" id="IPR046977">
    <property type="entry name" value="RsmC/RlmG"/>
</dbReference>
<evidence type="ECO:0000256" key="2">
    <source>
        <dbReference type="ARBA" id="ARBA00022552"/>
    </source>
</evidence>
<keyword evidence="1" id="KW-0963">Cytoplasm</keyword>
<reference evidence="7" key="1">
    <citation type="submission" date="2020-08" db="EMBL/GenBank/DDBJ databases">
        <title>Genomic Encyclopedia of Type Strains, Phase IV (KMG-IV): sequencing the most valuable type-strain genomes for metagenomic binning, comparative biology and taxonomic classification.</title>
        <authorList>
            <person name="Goeker M."/>
        </authorList>
    </citation>
    <scope>NUCLEOTIDE SEQUENCE [LARGE SCALE GENOMIC DNA]</scope>
    <source>
        <strain evidence="7">DSM 105040</strain>
    </source>
</reference>
<evidence type="ECO:0000256" key="5">
    <source>
        <dbReference type="ARBA" id="ARBA00022691"/>
    </source>
</evidence>
<dbReference type="EC" id="2.1.1.172" evidence="7"/>
<dbReference type="RefSeq" id="WP_054539786.1">
    <property type="nucleotide sequence ID" value="NZ_JACIEQ010000003.1"/>
</dbReference>
<dbReference type="PANTHER" id="PTHR47816:SF4">
    <property type="entry name" value="RIBOSOMAL RNA SMALL SUBUNIT METHYLTRANSFERASE C"/>
    <property type="match status" value="1"/>
</dbReference>
<dbReference type="InterPro" id="IPR007848">
    <property type="entry name" value="Small_mtfrase_dom"/>
</dbReference>
<feature type="domain" description="Methyltransferase small" evidence="6">
    <location>
        <begin position="157"/>
        <end position="319"/>
    </location>
</feature>
<dbReference type="Gene3D" id="3.40.50.150">
    <property type="entry name" value="Vaccinia Virus protein VP39"/>
    <property type="match status" value="2"/>
</dbReference>
<organism evidence="7 8">
    <name type="scientific">Actibacterium naphthalenivorans</name>
    <dbReference type="NCBI Taxonomy" id="1614693"/>
    <lineage>
        <taxon>Bacteria</taxon>
        <taxon>Pseudomonadati</taxon>
        <taxon>Pseudomonadota</taxon>
        <taxon>Alphaproteobacteria</taxon>
        <taxon>Rhodobacterales</taxon>
        <taxon>Roseobacteraceae</taxon>
        <taxon>Actibacterium</taxon>
    </lineage>
</organism>
<evidence type="ECO:0000313" key="8">
    <source>
        <dbReference type="Proteomes" id="UP000585681"/>
    </source>
</evidence>
<keyword evidence="3 7" id="KW-0489">Methyltransferase</keyword>
<proteinExistence type="predicted"/>
<evidence type="ECO:0000259" key="6">
    <source>
        <dbReference type="Pfam" id="PF05175"/>
    </source>
</evidence>
<dbReference type="AlphaFoldDB" id="A0A840CIK7"/>